<keyword evidence="2" id="KW-1185">Reference proteome</keyword>
<reference evidence="1" key="1">
    <citation type="submission" date="2022-11" db="EMBL/GenBank/DDBJ databases">
        <authorList>
            <person name="Hyden B.L."/>
            <person name="Feng K."/>
            <person name="Yates T."/>
            <person name="Jawdy S."/>
            <person name="Smart L.B."/>
            <person name="Muchero W."/>
        </authorList>
    </citation>
    <scope>NUCLEOTIDE SEQUENCE</scope>
    <source>
        <tissue evidence="1">Shoot tip</tissue>
    </source>
</reference>
<proteinExistence type="predicted"/>
<name>A0A9Q0PFW5_SALPP</name>
<evidence type="ECO:0000313" key="2">
    <source>
        <dbReference type="Proteomes" id="UP001151532"/>
    </source>
</evidence>
<gene>
    <name evidence="1" type="ORF">OIU79_016723</name>
</gene>
<accession>A0A9Q0PFW5</accession>
<organism evidence="1 2">
    <name type="scientific">Salix purpurea</name>
    <name type="common">Purple osier willow</name>
    <dbReference type="NCBI Taxonomy" id="77065"/>
    <lineage>
        <taxon>Eukaryota</taxon>
        <taxon>Viridiplantae</taxon>
        <taxon>Streptophyta</taxon>
        <taxon>Embryophyta</taxon>
        <taxon>Tracheophyta</taxon>
        <taxon>Spermatophyta</taxon>
        <taxon>Magnoliopsida</taxon>
        <taxon>eudicotyledons</taxon>
        <taxon>Gunneridae</taxon>
        <taxon>Pentapetalae</taxon>
        <taxon>rosids</taxon>
        <taxon>fabids</taxon>
        <taxon>Malpighiales</taxon>
        <taxon>Salicaceae</taxon>
        <taxon>Saliceae</taxon>
        <taxon>Salix</taxon>
    </lineage>
</organism>
<dbReference type="EMBL" id="JAPFFK010000019">
    <property type="protein sequence ID" value="KAJ6687044.1"/>
    <property type="molecule type" value="Genomic_DNA"/>
</dbReference>
<comment type="caution">
    <text evidence="1">The sequence shown here is derived from an EMBL/GenBank/DDBJ whole genome shotgun (WGS) entry which is preliminary data.</text>
</comment>
<dbReference type="Proteomes" id="UP001151532">
    <property type="component" value="Chromosome 2"/>
</dbReference>
<dbReference type="OrthoDB" id="6373236at2759"/>
<reference evidence="1" key="2">
    <citation type="journal article" date="2023" name="Int. J. Mol. Sci.">
        <title>De Novo Assembly and Annotation of 11 Diverse Shrub Willow (Salix) Genomes Reveals Novel Gene Organization in Sex-Linked Regions.</title>
        <authorList>
            <person name="Hyden B."/>
            <person name="Feng K."/>
            <person name="Yates T.B."/>
            <person name="Jawdy S."/>
            <person name="Cereghino C."/>
            <person name="Smart L.B."/>
            <person name="Muchero W."/>
        </authorList>
    </citation>
    <scope>NUCLEOTIDE SEQUENCE</scope>
    <source>
        <tissue evidence="1">Shoot tip</tissue>
    </source>
</reference>
<protein>
    <submittedName>
        <fullName evidence="1">Uncharacterized protein</fullName>
    </submittedName>
</protein>
<sequence>MPSWIFLQNLTSSFRSILTGVSPLFLLQVLALAISETRGGKPAQLAKRAFIESTGPCWMVFRALLTWDHVRILQGLPQLLLQLPVEDKKLWLARRPPLLLLPRQEELPFQDVLQA</sequence>
<dbReference type="AlphaFoldDB" id="A0A9Q0PFW5"/>
<evidence type="ECO:0000313" key="1">
    <source>
        <dbReference type="EMBL" id="KAJ6687044.1"/>
    </source>
</evidence>